<dbReference type="InterPro" id="IPR056436">
    <property type="entry name" value="Znf-C2H2_ZIC1-5/GLI1-3-like"/>
</dbReference>
<dbReference type="GeneID" id="115474438"/>
<dbReference type="InParanoid" id="A0A6P7YE89"/>
<dbReference type="GO" id="GO:0000981">
    <property type="term" value="F:DNA-binding transcription factor activity, RNA polymerase II-specific"/>
    <property type="evidence" value="ECO:0007669"/>
    <property type="project" value="TreeGrafter"/>
</dbReference>
<evidence type="ECO:0000256" key="6">
    <source>
        <dbReference type="ARBA" id="ARBA00022833"/>
    </source>
</evidence>
<comment type="subcellular location">
    <subcellularLocation>
        <location evidence="1">Nucleus</location>
    </subcellularLocation>
</comment>
<evidence type="ECO:0000256" key="3">
    <source>
        <dbReference type="ARBA" id="ARBA00022723"/>
    </source>
</evidence>
<feature type="domain" description="C2H2-type" evidence="11">
    <location>
        <begin position="173"/>
        <end position="202"/>
    </location>
</feature>
<feature type="region of interest" description="Disordered" evidence="10">
    <location>
        <begin position="1"/>
        <end position="29"/>
    </location>
</feature>
<accession>A0A6P7YE89</accession>
<dbReference type="GO" id="GO:0014029">
    <property type="term" value="P:neural crest formation"/>
    <property type="evidence" value="ECO:0007669"/>
    <property type="project" value="UniProtKB-ARBA"/>
</dbReference>
<keyword evidence="5 9" id="KW-0863">Zinc-finger</keyword>
<keyword evidence="12" id="KW-1185">Reference proteome</keyword>
<sequence length="430" mass="48126">MYQDPASHGESETRPSSTSSQQVQKPKITSGNINGQVALGLSRDLMGRSDFGKVTGVKGDHFIAPFLEGYKTMNIAPNRGNEAAFLTFTGQSIKQELICKWFDSKEHISGPSCSRIFSTLYELVNHITAEHVGGPEQTNHICFWEGCAREEKPFKAKYKLINHVRVHTGEKPFSCPFPGCEKVFARSENLKIHKRIHTGEKPFKCDFQGCNRRFANSSDRKKHTHVHCSHKPYICKARGCEKSYTHPSSLRKHLKMHICTDADAPAARDRFNSTQTAASVQQRTEKERAPSPSSTARQEHSALSDFGMESSCPSKRRHVYIRRVQSSSQEQQATGNALPVPTETSEQEQYFLSGRKRKTNPFQWLKPNSPLIQVPVLQALLEPSPLTLPTGLGKGCQTWHQYAPRKLPVKVSSGGTEPGTYRFGMNSVVD</sequence>
<comment type="similarity">
    <text evidence="2">Belongs to the GLI C2H2-type zinc-finger protein family.</text>
</comment>
<dbReference type="SMART" id="SM00355">
    <property type="entry name" value="ZnF_C2H2"/>
    <property type="match status" value="5"/>
</dbReference>
<dbReference type="GO" id="GO:0008270">
    <property type="term" value="F:zinc ion binding"/>
    <property type="evidence" value="ECO:0007669"/>
    <property type="project" value="UniProtKB-KW"/>
</dbReference>
<dbReference type="OrthoDB" id="3214149at2759"/>
<organism evidence="12 13">
    <name type="scientific">Microcaecilia unicolor</name>
    <dbReference type="NCBI Taxonomy" id="1415580"/>
    <lineage>
        <taxon>Eukaryota</taxon>
        <taxon>Metazoa</taxon>
        <taxon>Chordata</taxon>
        <taxon>Craniata</taxon>
        <taxon>Vertebrata</taxon>
        <taxon>Euteleostomi</taxon>
        <taxon>Amphibia</taxon>
        <taxon>Gymnophiona</taxon>
        <taxon>Siphonopidae</taxon>
        <taxon>Microcaecilia</taxon>
    </lineage>
</organism>
<keyword evidence="3" id="KW-0479">Metal-binding</keyword>
<dbReference type="Pfam" id="PF00096">
    <property type="entry name" value="zf-C2H2"/>
    <property type="match status" value="2"/>
</dbReference>
<evidence type="ECO:0000256" key="2">
    <source>
        <dbReference type="ARBA" id="ARBA00010831"/>
    </source>
</evidence>
<feature type="domain" description="C2H2-type" evidence="11">
    <location>
        <begin position="203"/>
        <end position="232"/>
    </location>
</feature>
<feature type="domain" description="C2H2-type" evidence="11">
    <location>
        <begin position="145"/>
        <end position="172"/>
    </location>
</feature>
<protein>
    <submittedName>
        <fullName evidence="13">Zinc finger protein ZIC 4-like</fullName>
    </submittedName>
</protein>
<dbReference type="PANTHER" id="PTHR45718">
    <property type="entry name" value="TRANSCRIPTIONAL ACTIVATOR CUBITUS INTERRUPTUS"/>
    <property type="match status" value="1"/>
</dbReference>
<evidence type="ECO:0000256" key="10">
    <source>
        <dbReference type="SAM" id="MobiDB-lite"/>
    </source>
</evidence>
<gene>
    <name evidence="13" type="primary">LOC115474438</name>
</gene>
<dbReference type="RefSeq" id="XP_030065757.1">
    <property type="nucleotide sequence ID" value="XM_030209897.1"/>
</dbReference>
<dbReference type="GO" id="GO:0000978">
    <property type="term" value="F:RNA polymerase II cis-regulatory region sequence-specific DNA binding"/>
    <property type="evidence" value="ECO:0007669"/>
    <property type="project" value="TreeGrafter"/>
</dbReference>
<dbReference type="InterPro" id="IPR013087">
    <property type="entry name" value="Znf_C2H2_type"/>
</dbReference>
<dbReference type="Gene3D" id="3.30.160.60">
    <property type="entry name" value="Classic Zinc Finger"/>
    <property type="match status" value="4"/>
</dbReference>
<proteinExistence type="inferred from homology"/>
<feature type="compositionally biased region" description="Polar residues" evidence="10">
    <location>
        <begin position="14"/>
        <end position="29"/>
    </location>
</feature>
<evidence type="ECO:0000256" key="9">
    <source>
        <dbReference type="PROSITE-ProRule" id="PRU00042"/>
    </source>
</evidence>
<dbReference type="Pfam" id="PF18366">
    <property type="entry name" value="zf_ZIC"/>
    <property type="match status" value="1"/>
</dbReference>
<feature type="region of interest" description="Disordered" evidence="10">
    <location>
        <begin position="272"/>
        <end position="311"/>
    </location>
</feature>
<dbReference type="PANTHER" id="PTHR45718:SF8">
    <property type="entry name" value="GLIS FAMILY ZINC FINGER 2"/>
    <property type="match status" value="1"/>
</dbReference>
<dbReference type="FunFam" id="3.30.160.60:FF:001330">
    <property type="entry name" value="Zinc finger protein ZIC 4"/>
    <property type="match status" value="1"/>
</dbReference>
<evidence type="ECO:0000256" key="4">
    <source>
        <dbReference type="ARBA" id="ARBA00022737"/>
    </source>
</evidence>
<evidence type="ECO:0000256" key="8">
    <source>
        <dbReference type="ARBA" id="ARBA00023242"/>
    </source>
</evidence>
<evidence type="ECO:0000259" key="11">
    <source>
        <dbReference type="PROSITE" id="PS50157"/>
    </source>
</evidence>
<dbReference type="InterPro" id="IPR041643">
    <property type="entry name" value="Znf_ZIC"/>
</dbReference>
<evidence type="ECO:0000256" key="1">
    <source>
        <dbReference type="ARBA" id="ARBA00004123"/>
    </source>
</evidence>
<dbReference type="Pfam" id="PF23561">
    <property type="entry name" value="zf-C2H2_15"/>
    <property type="match status" value="1"/>
</dbReference>
<feature type="region of interest" description="Disordered" evidence="10">
    <location>
        <begin position="325"/>
        <end position="345"/>
    </location>
</feature>
<dbReference type="AlphaFoldDB" id="A0A6P7YE89"/>
<feature type="compositionally biased region" description="Polar residues" evidence="10">
    <location>
        <begin position="272"/>
        <end position="282"/>
    </location>
</feature>
<dbReference type="GO" id="GO:0005634">
    <property type="term" value="C:nucleus"/>
    <property type="evidence" value="ECO:0007669"/>
    <property type="project" value="UniProtKB-SubCell"/>
</dbReference>
<keyword evidence="6" id="KW-0862">Zinc</keyword>
<evidence type="ECO:0000256" key="5">
    <source>
        <dbReference type="ARBA" id="ARBA00022771"/>
    </source>
</evidence>
<dbReference type="InterPro" id="IPR036236">
    <property type="entry name" value="Znf_C2H2_sf"/>
</dbReference>
<dbReference type="FunFam" id="3.30.160.60:FF:000035">
    <property type="entry name" value="Zinc finger protein ZIC 1"/>
    <property type="match status" value="1"/>
</dbReference>
<dbReference type="PROSITE" id="PS00028">
    <property type="entry name" value="ZINC_FINGER_C2H2_1"/>
    <property type="match status" value="3"/>
</dbReference>
<dbReference type="SUPFAM" id="SSF57667">
    <property type="entry name" value="beta-beta-alpha zinc fingers"/>
    <property type="match status" value="2"/>
</dbReference>
<feature type="compositionally biased region" description="Polar residues" evidence="10">
    <location>
        <begin position="325"/>
        <end position="335"/>
    </location>
</feature>
<feature type="domain" description="C2H2-type" evidence="11">
    <location>
        <begin position="233"/>
        <end position="257"/>
    </location>
</feature>
<evidence type="ECO:0000313" key="13">
    <source>
        <dbReference type="RefSeq" id="XP_030065757.1"/>
    </source>
</evidence>
<dbReference type="FunFam" id="3.30.160.60:FF:000041">
    <property type="entry name" value="Zinc finger protein ZIC 1"/>
    <property type="match status" value="1"/>
</dbReference>
<keyword evidence="4" id="KW-0677">Repeat</keyword>
<dbReference type="FunFam" id="3.30.160.60:FF:000039">
    <property type="entry name" value="Zinc finger protein ZIC 1"/>
    <property type="match status" value="1"/>
</dbReference>
<reference evidence="13" key="1">
    <citation type="submission" date="2025-08" db="UniProtKB">
        <authorList>
            <consortium name="RefSeq"/>
        </authorList>
    </citation>
    <scope>IDENTIFICATION</scope>
</reference>
<dbReference type="KEGG" id="muo:115474438"/>
<keyword evidence="7" id="KW-0238">DNA-binding</keyword>
<dbReference type="InterPro" id="IPR043359">
    <property type="entry name" value="GLI-like"/>
</dbReference>
<evidence type="ECO:0000313" key="12">
    <source>
        <dbReference type="Proteomes" id="UP000515156"/>
    </source>
</evidence>
<name>A0A6P7YE89_9AMPH</name>
<keyword evidence="8" id="KW-0539">Nucleus</keyword>
<evidence type="ECO:0000256" key="7">
    <source>
        <dbReference type="ARBA" id="ARBA00023125"/>
    </source>
</evidence>
<dbReference type="Proteomes" id="UP000515156">
    <property type="component" value="Chromosome 7"/>
</dbReference>
<dbReference type="PROSITE" id="PS50157">
    <property type="entry name" value="ZINC_FINGER_C2H2_2"/>
    <property type="match status" value="4"/>
</dbReference>